<dbReference type="Gene3D" id="2.60.120.1440">
    <property type="match status" value="1"/>
</dbReference>
<dbReference type="InterPro" id="IPR006860">
    <property type="entry name" value="FecR"/>
</dbReference>
<keyword evidence="5" id="KW-1185">Reference proteome</keyword>
<gene>
    <name evidence="4" type="ORF">EI77_02503</name>
</gene>
<evidence type="ECO:0000259" key="3">
    <source>
        <dbReference type="Pfam" id="PF04773"/>
    </source>
</evidence>
<sequence>MKIKLPTLLLTMLAIAVQASAALLQPVILASKGEPSILMVGQSATVPVTIKQTVPAGSVITTGSNGRVAVALGEGQLVVLDSNTQLSIRSVQNDSGGAVVDLLYGTLRCSVDPERSGSGPAFTIMAGKESIQSKGTVWQTSKAADGTTTTVCLVSTVTVTIKGNLMIDVPAGSVLISTYANGVWTGSKVINLATGQTTTYSPDGAGGYTSAVSVSSITELGQARDAFQTALGQLTDMILNAQSAALNVVIGQINGVLSAAGLPTLTPPAGISNSAERDSIVSPEQP</sequence>
<feature type="signal peptide" evidence="2">
    <location>
        <begin position="1"/>
        <end position="21"/>
    </location>
</feature>
<evidence type="ECO:0000256" key="2">
    <source>
        <dbReference type="SAM" id="SignalP"/>
    </source>
</evidence>
<name>A0A4R7S124_9BACT</name>
<dbReference type="RefSeq" id="WP_133795538.1">
    <property type="nucleotide sequence ID" value="NZ_SOCA01000003.1"/>
</dbReference>
<evidence type="ECO:0000256" key="1">
    <source>
        <dbReference type="SAM" id="MobiDB-lite"/>
    </source>
</evidence>
<feature type="domain" description="FecR protein" evidence="3">
    <location>
        <begin position="59"/>
        <end position="153"/>
    </location>
</feature>
<keyword evidence="2" id="KW-0732">Signal</keyword>
<protein>
    <submittedName>
        <fullName evidence="4">FecR family protein</fullName>
    </submittedName>
</protein>
<feature type="region of interest" description="Disordered" evidence="1">
    <location>
        <begin position="267"/>
        <end position="286"/>
    </location>
</feature>
<comment type="caution">
    <text evidence="4">The sequence shown here is derived from an EMBL/GenBank/DDBJ whole genome shotgun (WGS) entry which is preliminary data.</text>
</comment>
<evidence type="ECO:0000313" key="5">
    <source>
        <dbReference type="Proteomes" id="UP000295662"/>
    </source>
</evidence>
<organism evidence="4 5">
    <name type="scientific">Prosthecobacter fusiformis</name>
    <dbReference type="NCBI Taxonomy" id="48464"/>
    <lineage>
        <taxon>Bacteria</taxon>
        <taxon>Pseudomonadati</taxon>
        <taxon>Verrucomicrobiota</taxon>
        <taxon>Verrucomicrobiia</taxon>
        <taxon>Verrucomicrobiales</taxon>
        <taxon>Verrucomicrobiaceae</taxon>
        <taxon>Prosthecobacter</taxon>
    </lineage>
</organism>
<dbReference type="AlphaFoldDB" id="A0A4R7S124"/>
<evidence type="ECO:0000313" key="4">
    <source>
        <dbReference type="EMBL" id="TDU71379.1"/>
    </source>
</evidence>
<dbReference type="Proteomes" id="UP000295662">
    <property type="component" value="Unassembled WGS sequence"/>
</dbReference>
<proteinExistence type="predicted"/>
<dbReference type="OrthoDB" id="369729at2"/>
<feature type="chain" id="PRO_5020367525" evidence="2">
    <location>
        <begin position="22"/>
        <end position="286"/>
    </location>
</feature>
<dbReference type="EMBL" id="SOCA01000003">
    <property type="protein sequence ID" value="TDU71379.1"/>
    <property type="molecule type" value="Genomic_DNA"/>
</dbReference>
<accession>A0A4R7S124</accession>
<dbReference type="Pfam" id="PF04773">
    <property type="entry name" value="FecR"/>
    <property type="match status" value="1"/>
</dbReference>
<reference evidence="4 5" key="1">
    <citation type="submission" date="2019-03" db="EMBL/GenBank/DDBJ databases">
        <title>Genomic Encyclopedia of Archaeal and Bacterial Type Strains, Phase II (KMG-II): from individual species to whole genera.</title>
        <authorList>
            <person name="Goeker M."/>
        </authorList>
    </citation>
    <scope>NUCLEOTIDE SEQUENCE [LARGE SCALE GENOMIC DNA]</scope>
    <source>
        <strain evidence="4 5">ATCC 25309</strain>
    </source>
</reference>